<gene>
    <name evidence="7" type="ORF">PMEA_00028672</name>
</gene>
<evidence type="ECO:0000313" key="8">
    <source>
        <dbReference type="Proteomes" id="UP001159428"/>
    </source>
</evidence>
<reference evidence="7 8" key="1">
    <citation type="submission" date="2022-05" db="EMBL/GenBank/DDBJ databases">
        <authorList>
            <consortium name="Genoscope - CEA"/>
            <person name="William W."/>
        </authorList>
    </citation>
    <scope>NUCLEOTIDE SEQUENCE [LARGE SCALE GENOMIC DNA]</scope>
</reference>
<dbReference type="PROSITE" id="PS50089">
    <property type="entry name" value="ZF_RING_2"/>
    <property type="match status" value="1"/>
</dbReference>
<dbReference type="Proteomes" id="UP001159428">
    <property type="component" value="Unassembled WGS sequence"/>
</dbReference>
<organism evidence="7 8">
    <name type="scientific">Pocillopora meandrina</name>
    <dbReference type="NCBI Taxonomy" id="46732"/>
    <lineage>
        <taxon>Eukaryota</taxon>
        <taxon>Metazoa</taxon>
        <taxon>Cnidaria</taxon>
        <taxon>Anthozoa</taxon>
        <taxon>Hexacorallia</taxon>
        <taxon>Scleractinia</taxon>
        <taxon>Astrocoeniina</taxon>
        <taxon>Pocilloporidae</taxon>
        <taxon>Pocillopora</taxon>
    </lineage>
</organism>
<evidence type="ECO:0000256" key="3">
    <source>
        <dbReference type="PROSITE-ProRule" id="PRU00175"/>
    </source>
</evidence>
<protein>
    <recommendedName>
        <fullName evidence="6">RING-type domain-containing protein</fullName>
    </recommendedName>
</protein>
<sequence length="653" mass="73820">MSKFSRFKDAEYGTLFTLLDSYIPLVLSIYSISFKLNNFSEYFRAMIRIWIMFTCLQRRHYNKAPLIWINMCSHWGKHAPQLYNLIRNYIAIFDEYPVENTHSILRSQTKGSDSADELRKKAKSIFQSKGKQSHYRSFFTTPKQFSFSHNQLRLLKVRCAQALSSMFIKISQSPGQSQFSSNNSCNTSVPTHVTLPTMSPNKNMKMTVLPLGYHCDIKPDQTKKCDLPLCNISSQDEDWTLLHGCFHSFHDVCLNGSTSCPLCKEFLKKKVKELGETAKKAILHPASNMHETESQTNHSNETSAVPTYLLTEIPGVEEVEREEFDRVAKQLNDEISNLNPATQPLTSSNLSQSQTYNQTTPSPNKAPPHCRQCHHPVRGHKRLNNAQVKCYFCENGTCTVSDDISSSNCPCSWHTANQHESNQSTCNNQSASLPTPDSQTTLRINVTIAQHLDVTEWLLPSYICQSSIGGRPNGSNACTVIAVLAALDFLEGTLQIPTQLQDLNITIPMYTNVMIKGNQLYDSFHLPIQQPNLEVRQVLQHGKNDKHLKKLEITSDLGFFTVRDLEDHLTQHHHMHPSFAAVLIVPPDKSMVLCFNQTSICLFESHTHGLQGGIIATSSSGNVSHFVKYLERMVMRDWKNGLHGSNIAVLKLK</sequence>
<evidence type="ECO:0000256" key="1">
    <source>
        <dbReference type="ARBA" id="ARBA00022771"/>
    </source>
</evidence>
<feature type="compositionally biased region" description="Polar residues" evidence="4">
    <location>
        <begin position="337"/>
        <end position="363"/>
    </location>
</feature>
<keyword evidence="5" id="KW-0472">Membrane</keyword>
<keyword evidence="2" id="KW-0862">Zinc</keyword>
<keyword evidence="5" id="KW-1133">Transmembrane helix</keyword>
<keyword evidence="5" id="KW-0812">Transmembrane</keyword>
<proteinExistence type="predicted"/>
<evidence type="ECO:0000256" key="5">
    <source>
        <dbReference type="SAM" id="Phobius"/>
    </source>
</evidence>
<comment type="caution">
    <text evidence="7">The sequence shown here is derived from an EMBL/GenBank/DDBJ whole genome shotgun (WGS) entry which is preliminary data.</text>
</comment>
<keyword evidence="1 3" id="KW-0479">Metal-binding</keyword>
<evidence type="ECO:0000259" key="6">
    <source>
        <dbReference type="PROSITE" id="PS50089"/>
    </source>
</evidence>
<evidence type="ECO:0000256" key="4">
    <source>
        <dbReference type="SAM" id="MobiDB-lite"/>
    </source>
</evidence>
<feature type="region of interest" description="Disordered" evidence="4">
    <location>
        <begin position="337"/>
        <end position="371"/>
    </location>
</feature>
<keyword evidence="1 3" id="KW-0863">Zinc-finger</keyword>
<keyword evidence="8" id="KW-1185">Reference proteome</keyword>
<feature type="transmembrane region" description="Helical" evidence="5">
    <location>
        <begin position="12"/>
        <end position="32"/>
    </location>
</feature>
<evidence type="ECO:0000313" key="7">
    <source>
        <dbReference type="EMBL" id="CAH3042193.1"/>
    </source>
</evidence>
<dbReference type="InterPro" id="IPR001841">
    <property type="entry name" value="Znf_RING"/>
</dbReference>
<evidence type="ECO:0000256" key="2">
    <source>
        <dbReference type="ARBA" id="ARBA00022833"/>
    </source>
</evidence>
<dbReference type="EMBL" id="CALNXJ010000006">
    <property type="protein sequence ID" value="CAH3042193.1"/>
    <property type="molecule type" value="Genomic_DNA"/>
</dbReference>
<accession>A0AAU9W2F6</accession>
<name>A0AAU9W2F6_9CNID</name>
<dbReference type="AlphaFoldDB" id="A0AAU9W2F6"/>
<feature type="domain" description="RING-type" evidence="6">
    <location>
        <begin position="228"/>
        <end position="264"/>
    </location>
</feature>
<dbReference type="GO" id="GO:0008270">
    <property type="term" value="F:zinc ion binding"/>
    <property type="evidence" value="ECO:0007669"/>
    <property type="project" value="UniProtKB-KW"/>
</dbReference>